<name>A0A381SL99_9ZZZZ</name>
<dbReference type="AlphaFoldDB" id="A0A381SL99"/>
<evidence type="ECO:0000256" key="1">
    <source>
        <dbReference type="SAM" id="Phobius"/>
    </source>
</evidence>
<evidence type="ECO:0000313" key="2">
    <source>
        <dbReference type="EMBL" id="SVA04204.1"/>
    </source>
</evidence>
<feature type="transmembrane region" description="Helical" evidence="1">
    <location>
        <begin position="52"/>
        <end position="72"/>
    </location>
</feature>
<sequence>MELEFKSREELENFLRHIQEEQRKIITENPDFIKKLQSEKDKKFWNDLKKNIMYFGVTIIAIETLRFTLSFFRKNEK</sequence>
<gene>
    <name evidence="2" type="ORF">METZ01_LOCUS57058</name>
</gene>
<dbReference type="EMBL" id="UINC01003199">
    <property type="protein sequence ID" value="SVA04204.1"/>
    <property type="molecule type" value="Genomic_DNA"/>
</dbReference>
<proteinExistence type="predicted"/>
<reference evidence="2" key="1">
    <citation type="submission" date="2018-05" db="EMBL/GenBank/DDBJ databases">
        <authorList>
            <person name="Lanie J.A."/>
            <person name="Ng W.-L."/>
            <person name="Kazmierczak K.M."/>
            <person name="Andrzejewski T.M."/>
            <person name="Davidsen T.M."/>
            <person name="Wayne K.J."/>
            <person name="Tettelin H."/>
            <person name="Glass J.I."/>
            <person name="Rusch D."/>
            <person name="Podicherti R."/>
            <person name="Tsui H.-C.T."/>
            <person name="Winkler M.E."/>
        </authorList>
    </citation>
    <scope>NUCLEOTIDE SEQUENCE</scope>
</reference>
<keyword evidence="1" id="KW-0472">Membrane</keyword>
<keyword evidence="1" id="KW-0812">Transmembrane</keyword>
<keyword evidence="1" id="KW-1133">Transmembrane helix</keyword>
<organism evidence="2">
    <name type="scientific">marine metagenome</name>
    <dbReference type="NCBI Taxonomy" id="408172"/>
    <lineage>
        <taxon>unclassified sequences</taxon>
        <taxon>metagenomes</taxon>
        <taxon>ecological metagenomes</taxon>
    </lineage>
</organism>
<protein>
    <submittedName>
        <fullName evidence="2">Uncharacterized protein</fullName>
    </submittedName>
</protein>
<accession>A0A381SL99</accession>